<name>A0A5B7X311_9FLAO</name>
<dbReference type="Gene3D" id="3.80.10.10">
    <property type="entry name" value="Ribonuclease Inhibitor"/>
    <property type="match status" value="2"/>
</dbReference>
<dbReference type="Pfam" id="PF00560">
    <property type="entry name" value="LRR_1"/>
    <property type="match status" value="1"/>
</dbReference>
<accession>A0A5B7X311</accession>
<evidence type="ECO:0000313" key="4">
    <source>
        <dbReference type="EMBL" id="QCY69896.1"/>
    </source>
</evidence>
<evidence type="ECO:0000313" key="5">
    <source>
        <dbReference type="Proteomes" id="UP000309016"/>
    </source>
</evidence>
<dbReference type="RefSeq" id="WP_139066460.1">
    <property type="nucleotide sequence ID" value="NZ_CP040812.1"/>
</dbReference>
<organism evidence="4 5">
    <name type="scientific">Antarcticibacterium flavum</name>
    <dbReference type="NCBI Taxonomy" id="2058175"/>
    <lineage>
        <taxon>Bacteria</taxon>
        <taxon>Pseudomonadati</taxon>
        <taxon>Bacteroidota</taxon>
        <taxon>Flavobacteriia</taxon>
        <taxon>Flavobacteriales</taxon>
        <taxon>Flavobacteriaceae</taxon>
        <taxon>Antarcticibacterium</taxon>
    </lineage>
</organism>
<dbReference type="PANTHER" id="PTHR48051">
    <property type="match status" value="1"/>
</dbReference>
<dbReference type="InterPro" id="IPR011990">
    <property type="entry name" value="TPR-like_helical_dom_sf"/>
</dbReference>
<evidence type="ECO:0000256" key="1">
    <source>
        <dbReference type="ARBA" id="ARBA00022614"/>
    </source>
</evidence>
<keyword evidence="2" id="KW-0677">Repeat</keyword>
<dbReference type="GO" id="GO:0005737">
    <property type="term" value="C:cytoplasm"/>
    <property type="evidence" value="ECO:0007669"/>
    <property type="project" value="TreeGrafter"/>
</dbReference>
<dbReference type="PANTHER" id="PTHR48051:SF1">
    <property type="entry name" value="RAS SUPPRESSOR PROTEIN 1"/>
    <property type="match status" value="1"/>
</dbReference>
<keyword evidence="5" id="KW-1185">Reference proteome</keyword>
<proteinExistence type="predicted"/>
<reference evidence="4 5" key="1">
    <citation type="submission" date="2019-06" db="EMBL/GenBank/DDBJ databases">
        <title>Complete genome sequence of Antarcticibacterium flavum KCTC 52984T from an Antarctic marine sediment.</title>
        <authorList>
            <person name="Lee Y.M."/>
            <person name="Shin S.C."/>
        </authorList>
    </citation>
    <scope>NUCLEOTIDE SEQUENCE [LARGE SCALE GENOMIC DNA]</scope>
    <source>
        <strain evidence="4 5">KCTC 52984</strain>
    </source>
</reference>
<feature type="domain" description="Disease resistance R13L4/SHOC-2-like LRR" evidence="3">
    <location>
        <begin position="344"/>
        <end position="427"/>
    </location>
</feature>
<dbReference type="InterPro" id="IPR032675">
    <property type="entry name" value="LRR_dom_sf"/>
</dbReference>
<dbReference type="KEGG" id="afla:FHG64_11070"/>
<dbReference type="Pfam" id="PF23598">
    <property type="entry name" value="LRR_14"/>
    <property type="match status" value="2"/>
</dbReference>
<evidence type="ECO:0000256" key="2">
    <source>
        <dbReference type="ARBA" id="ARBA00022737"/>
    </source>
</evidence>
<keyword evidence="1" id="KW-0433">Leucine-rich repeat</keyword>
<evidence type="ECO:0000259" key="3">
    <source>
        <dbReference type="Pfam" id="PF23598"/>
    </source>
</evidence>
<dbReference type="InterPro" id="IPR003591">
    <property type="entry name" value="Leu-rich_rpt_typical-subtyp"/>
</dbReference>
<feature type="domain" description="Disease resistance R13L4/SHOC-2-like LRR" evidence="3">
    <location>
        <begin position="437"/>
        <end position="518"/>
    </location>
</feature>
<dbReference type="Proteomes" id="UP000309016">
    <property type="component" value="Chromosome"/>
</dbReference>
<sequence length="940" mass="109051">MRNYYIFVFLFFLIIPIKAQEKSFLDLYAQYLSFYGAEKLYDTNIQEIKGNENRILKYDSKTFKLYKDSINTHAIQRVSIEFTENMDLQEVFNDLAIFPNLFYLKLENIKFFGDPIQVDFPKDLSGISGVNFINFYGRFSWDFNGIFDQLRELENLRYLALINFGEDEEIAANIGLLSSLEGLSLSGRYGAGIPNSVSELKNLKSLALSADLFPDFHDQVQKFKNNPQLKEIYLNSFKLEEEDYPVFKEFTSIERLELRNVEINDLDEFLGNTSGNRNLKHLVVFGTKTSNFSTGLNSFEKLEYLRLERVGEDIEVPQQVYNLNNLEKLIISDNETFQSLDIAIKNLNNLKELSIYFTSLKQIPAEIGELVNLEELNLKRNKIEKLPDEISSLTSLTKFYINHNHLGMLPAEIGNLKNLQELHLHRNLLKYLPASFSNLKALELVHLEENDLKKLPEDFGKLSSLEILDLSKNLLQELPKSFGNLSRLRTVRLDNNDLKELPKNIGQLTNLERISFNNHYNDFISSYDLETREIVKDTTRIERKHNRIKYLPVGFSQLEHLKFIRLENNPIDGRAFFNILKDLKSKEYYVDLKNCGIDDLPATGWDNILVESLSLSNNQISVLPSNIMNAPYLRTLDLSNNPIGELSRYYSRKEQLIIAFYEAGFIDRSDLPANEGIAEALLNIGYNKKDRSKRLEFFEHAFEVDAQFTDSRIRASDYAETLANAGNFEKAIKYYDRAIERDTARGPYVLNFIHPNFRNRAKAHLAVGDTLAAIKGLAYVSQRFNSGDWAEAALLARAIEEDSLAADYFSEGEKFYKKYIQHNLEAGQVDFGYQLSLLELYIIKEDLPAAQDYLDYLKKEQIQQKDKQLLLRYLEQVLKILQDKAKESELQSFRHEVQITETQISSWSFELIYSWLDLNNMEKIKINRIKELTKAMENKK</sequence>
<dbReference type="EMBL" id="CP040812">
    <property type="protein sequence ID" value="QCY69896.1"/>
    <property type="molecule type" value="Genomic_DNA"/>
</dbReference>
<dbReference type="OrthoDB" id="1250333at2"/>
<dbReference type="Gene3D" id="1.25.40.10">
    <property type="entry name" value="Tetratricopeptide repeat domain"/>
    <property type="match status" value="1"/>
</dbReference>
<dbReference type="SUPFAM" id="SSF52058">
    <property type="entry name" value="L domain-like"/>
    <property type="match status" value="2"/>
</dbReference>
<dbReference type="SMART" id="SM00364">
    <property type="entry name" value="LRR_BAC"/>
    <property type="match status" value="7"/>
</dbReference>
<protein>
    <recommendedName>
        <fullName evidence="3">Disease resistance R13L4/SHOC-2-like LRR domain-containing protein</fullName>
    </recommendedName>
</protein>
<dbReference type="PROSITE" id="PS51450">
    <property type="entry name" value="LRR"/>
    <property type="match status" value="3"/>
</dbReference>
<dbReference type="InterPro" id="IPR055414">
    <property type="entry name" value="LRR_R13L4/SHOC2-like"/>
</dbReference>
<dbReference type="AlphaFoldDB" id="A0A5B7X311"/>
<dbReference type="InterPro" id="IPR001611">
    <property type="entry name" value="Leu-rich_rpt"/>
</dbReference>
<dbReference type="SMART" id="SM00369">
    <property type="entry name" value="LRR_TYP"/>
    <property type="match status" value="8"/>
</dbReference>
<dbReference type="InterPro" id="IPR050216">
    <property type="entry name" value="LRR_domain-containing"/>
</dbReference>
<dbReference type="SUPFAM" id="SSF81901">
    <property type="entry name" value="HCP-like"/>
    <property type="match status" value="1"/>
</dbReference>
<gene>
    <name evidence="4" type="ORF">FHG64_11070</name>
</gene>